<name>A0A9X2SI84_9PSEU</name>
<keyword evidence="3" id="KW-1185">Reference proteome</keyword>
<dbReference type="Proteomes" id="UP001144096">
    <property type="component" value="Unassembled WGS sequence"/>
</dbReference>
<gene>
    <name evidence="2" type="ORF">M8542_10130</name>
</gene>
<accession>A0A9X2SI84</accession>
<comment type="caution">
    <text evidence="2">The sequence shown here is derived from an EMBL/GenBank/DDBJ whole genome shotgun (WGS) entry which is preliminary data.</text>
</comment>
<reference evidence="2" key="1">
    <citation type="submission" date="2022-06" db="EMBL/GenBank/DDBJ databases">
        <title>Amycolatopsis iheyaensis sp. nov., a new species of the genus Amycolatopsis isolated from soil in Iheya island, Japan.</title>
        <authorList>
            <person name="Ngamcharungchit C."/>
            <person name="Kanto H."/>
            <person name="Take A."/>
            <person name="Intra B."/>
            <person name="Matsumoto A."/>
            <person name="Panbangred W."/>
            <person name="Inahashi Y."/>
        </authorList>
    </citation>
    <scope>NUCLEOTIDE SEQUENCE</scope>
    <source>
        <strain evidence="2">OK19-0408</strain>
    </source>
</reference>
<sequence length="150" mass="16384">MPGRSRPLLRVVSPEDFPEPRPAALGSGDRYADLPDRRLAAILAAEDTAEEHGLSPHTRSTCYVHRCWVHQCVAEPLHVLIATGHRWCRRCECPVDVAVDETPPGAVHLFCPRCGQAGSAANREVRQACRTSLSAMHGGDAPTLYRIPDA</sequence>
<organism evidence="2 3">
    <name type="scientific">Amycolatopsis iheyensis</name>
    <dbReference type="NCBI Taxonomy" id="2945988"/>
    <lineage>
        <taxon>Bacteria</taxon>
        <taxon>Bacillati</taxon>
        <taxon>Actinomycetota</taxon>
        <taxon>Actinomycetes</taxon>
        <taxon>Pseudonocardiales</taxon>
        <taxon>Pseudonocardiaceae</taxon>
        <taxon>Amycolatopsis</taxon>
    </lineage>
</organism>
<proteinExistence type="predicted"/>
<dbReference type="AlphaFoldDB" id="A0A9X2SI84"/>
<evidence type="ECO:0000256" key="1">
    <source>
        <dbReference type="SAM" id="MobiDB-lite"/>
    </source>
</evidence>
<dbReference type="EMBL" id="JAMXQV010000004">
    <property type="protein sequence ID" value="MCR6483174.1"/>
    <property type="molecule type" value="Genomic_DNA"/>
</dbReference>
<dbReference type="RefSeq" id="WP_257919803.1">
    <property type="nucleotide sequence ID" value="NZ_JAMXQV010000004.1"/>
</dbReference>
<evidence type="ECO:0000313" key="2">
    <source>
        <dbReference type="EMBL" id="MCR6483174.1"/>
    </source>
</evidence>
<feature type="region of interest" description="Disordered" evidence="1">
    <location>
        <begin position="1"/>
        <end position="29"/>
    </location>
</feature>
<protein>
    <submittedName>
        <fullName evidence="2">Uncharacterized protein</fullName>
    </submittedName>
</protein>
<evidence type="ECO:0000313" key="3">
    <source>
        <dbReference type="Proteomes" id="UP001144096"/>
    </source>
</evidence>